<keyword evidence="6" id="KW-1185">Reference proteome</keyword>
<evidence type="ECO:0000313" key="4">
    <source>
        <dbReference type="EMBL" id="KRG20569.1"/>
    </source>
</evidence>
<comment type="caution">
    <text evidence="4">The sequence shown here is derived from an EMBL/GenBank/DDBJ whole genome shotgun (WGS) entry which is preliminary data.</text>
</comment>
<protein>
    <submittedName>
        <fullName evidence="5">TPM domain-containing protein</fullName>
    </submittedName>
</protein>
<evidence type="ECO:0000313" key="6">
    <source>
        <dbReference type="Proteomes" id="UP000051497"/>
    </source>
</evidence>
<evidence type="ECO:0000313" key="5">
    <source>
        <dbReference type="EMBL" id="MCS5710177.1"/>
    </source>
</evidence>
<reference evidence="5" key="2">
    <citation type="journal article" date="2016" name="Genome Announc.">
        <title>Draft Genome Sequences of Two Novel Amoeba-Resistant Intranuclear Bacteria, 'Candidatus Berkiella cookevillensis' and 'Candidatus Berkiella aquae'.</title>
        <authorList>
            <person name="Mehari Y.T."/>
            <person name="Arivett B.A."/>
            <person name="Farone A.L."/>
            <person name="Gunderson J.H."/>
            <person name="Farone M.B."/>
        </authorList>
    </citation>
    <scope>NUCLEOTIDE SEQUENCE</scope>
    <source>
        <strain evidence="5">HT99</strain>
    </source>
</reference>
<evidence type="ECO:0000259" key="3">
    <source>
        <dbReference type="Pfam" id="PF04536"/>
    </source>
</evidence>
<dbReference type="EMBL" id="LKAJ01000010">
    <property type="protein sequence ID" value="KRG20569.1"/>
    <property type="molecule type" value="Genomic_DNA"/>
</dbReference>
<accession>A0A0Q9YL87</accession>
<dbReference type="STRING" id="295108.HT99x_02300"/>
<feature type="transmembrane region" description="Helical" evidence="1">
    <location>
        <begin position="182"/>
        <end position="200"/>
    </location>
</feature>
<name>A0A0Q9YL87_9GAMM</name>
<dbReference type="Pfam" id="PF04536">
    <property type="entry name" value="TPM_phosphatase"/>
    <property type="match status" value="1"/>
</dbReference>
<dbReference type="Proteomes" id="UP000051497">
    <property type="component" value="Unassembled WGS sequence"/>
</dbReference>
<proteinExistence type="predicted"/>
<keyword evidence="1" id="KW-0472">Membrane</keyword>
<dbReference type="InterPro" id="IPR007621">
    <property type="entry name" value="TPM_dom"/>
</dbReference>
<gene>
    <name evidence="5" type="ORF">HT99x_001910</name>
    <name evidence="4" type="ORF">HT99x_02300</name>
</gene>
<dbReference type="RefSeq" id="WP_075066922.1">
    <property type="nucleotide sequence ID" value="NZ_LKAJ02000001.1"/>
</dbReference>
<sequence length="238" mass="26892">MRVFVILLLCVISLISAPVNAYLSTNKVIDEAHILDLKTHDYLATMLSQAAKDQGIDITIMLVDDDTVLDHGAFAWQVVMAKEATLKNKKSPKKRVYLILNASSHQAAIVLGDPTLFELSLQESLTEIQQKILIPNIQKNELNMAVQLTAMAMISALEDWSGVSSKPSASVEVPWLLNGLKWGAQLGLIIAFLMLLRVLFHRPHWRELSVADEEHLNRHQQQSIEMAYWRTHRHIRNS</sequence>
<organism evidence="4">
    <name type="scientific">Candidatus Berkiella aquae</name>
    <dbReference type="NCBI Taxonomy" id="295108"/>
    <lineage>
        <taxon>Bacteria</taxon>
        <taxon>Pseudomonadati</taxon>
        <taxon>Pseudomonadota</taxon>
        <taxon>Gammaproteobacteria</taxon>
        <taxon>Candidatus Berkiellales</taxon>
        <taxon>Candidatus Berkiellaceae</taxon>
        <taxon>Candidatus Berkiella</taxon>
    </lineage>
</organism>
<feature type="chain" id="PRO_5043129685" evidence="2">
    <location>
        <begin position="22"/>
        <end position="238"/>
    </location>
</feature>
<keyword evidence="1" id="KW-1133">Transmembrane helix</keyword>
<evidence type="ECO:0000256" key="1">
    <source>
        <dbReference type="SAM" id="Phobius"/>
    </source>
</evidence>
<keyword evidence="2" id="KW-0732">Signal</keyword>
<reference evidence="4" key="1">
    <citation type="submission" date="2015-09" db="EMBL/GenBank/DDBJ databases">
        <title>Draft Genome Sequences of Two Novel Amoeba-resistant Intranuclear Bacteria, Candidatus Berkiella cookevillensis and Candidatus Berkiella aquae.</title>
        <authorList>
            <person name="Mehari Y.T."/>
            <person name="Arivett B.A."/>
            <person name="Farone A.L."/>
            <person name="Gunderson J.H."/>
            <person name="Farone M.B."/>
        </authorList>
    </citation>
    <scope>NUCLEOTIDE SEQUENCE [LARGE SCALE GENOMIC DNA]</scope>
    <source>
        <strain evidence="4">HT99</strain>
    </source>
</reference>
<feature type="domain" description="TPM" evidence="3">
    <location>
        <begin position="28"/>
        <end position="154"/>
    </location>
</feature>
<dbReference type="EMBL" id="LKAJ02000001">
    <property type="protein sequence ID" value="MCS5710177.1"/>
    <property type="molecule type" value="Genomic_DNA"/>
</dbReference>
<reference evidence="5" key="3">
    <citation type="submission" date="2021-06" db="EMBL/GenBank/DDBJ databases">
        <title>Genomic Description and Analysis of Intracellular Bacteria, Candidatus Berkiella cookevillensis and Candidatus Berkiella aquae.</title>
        <authorList>
            <person name="Kidane D.T."/>
            <person name="Mehari Y.T."/>
            <person name="Rice F.C."/>
            <person name="Arivett B.A."/>
            <person name="Farone A.L."/>
            <person name="Berk S.G."/>
            <person name="Farone M.B."/>
        </authorList>
    </citation>
    <scope>NUCLEOTIDE SEQUENCE</scope>
    <source>
        <strain evidence="5">HT99</strain>
    </source>
</reference>
<dbReference type="Gene3D" id="3.10.310.50">
    <property type="match status" value="1"/>
</dbReference>
<keyword evidence="1" id="KW-0812">Transmembrane</keyword>
<dbReference type="AlphaFoldDB" id="A0A0Q9YL87"/>
<feature type="signal peptide" evidence="2">
    <location>
        <begin position="1"/>
        <end position="21"/>
    </location>
</feature>
<evidence type="ECO:0000256" key="2">
    <source>
        <dbReference type="SAM" id="SignalP"/>
    </source>
</evidence>